<keyword evidence="4" id="KW-1185">Reference proteome</keyword>
<dbReference type="InterPro" id="IPR050212">
    <property type="entry name" value="Ntdp-like"/>
</dbReference>
<dbReference type="RefSeq" id="WP_190921464.1">
    <property type="nucleotide sequence ID" value="NZ_JACXIZ010000063.1"/>
</dbReference>
<reference evidence="3" key="1">
    <citation type="submission" date="2020-09" db="EMBL/GenBank/DDBJ databases">
        <title>A novel bacterium of genus Paenibacillus, isolated from South China Sea.</title>
        <authorList>
            <person name="Huang H."/>
            <person name="Mo K."/>
            <person name="Hu Y."/>
        </authorList>
    </citation>
    <scope>NUCLEOTIDE SEQUENCE</scope>
    <source>
        <strain evidence="3">IB182496</strain>
    </source>
</reference>
<gene>
    <name evidence="3" type="ORF">IDH44_24560</name>
</gene>
<accession>A0A927BWW0</accession>
<evidence type="ECO:0000313" key="3">
    <source>
        <dbReference type="EMBL" id="MBD2848366.1"/>
    </source>
</evidence>
<dbReference type="EMBL" id="JACXIZ010000063">
    <property type="protein sequence ID" value="MBD2848366.1"/>
    <property type="molecule type" value="Genomic_DNA"/>
</dbReference>
<protein>
    <submittedName>
        <fullName evidence="3">DUF402 domain-containing protein</fullName>
    </submittedName>
</protein>
<keyword evidence="1" id="KW-0378">Hydrolase</keyword>
<feature type="domain" description="DUF402" evidence="2">
    <location>
        <begin position="41"/>
        <end position="158"/>
    </location>
</feature>
<dbReference type="AlphaFoldDB" id="A0A927BWW0"/>
<evidence type="ECO:0000313" key="4">
    <source>
        <dbReference type="Proteomes" id="UP000621560"/>
    </source>
</evidence>
<dbReference type="InterPro" id="IPR035930">
    <property type="entry name" value="FomD-like_sf"/>
</dbReference>
<dbReference type="InterPro" id="IPR007295">
    <property type="entry name" value="DUF402"/>
</dbReference>
<dbReference type="GO" id="GO:0016787">
    <property type="term" value="F:hydrolase activity"/>
    <property type="evidence" value="ECO:0007669"/>
    <property type="project" value="UniProtKB-KW"/>
</dbReference>
<organism evidence="3 4">
    <name type="scientific">Paenibacillus sabuli</name>
    <dbReference type="NCBI Taxonomy" id="2772509"/>
    <lineage>
        <taxon>Bacteria</taxon>
        <taxon>Bacillati</taxon>
        <taxon>Bacillota</taxon>
        <taxon>Bacilli</taxon>
        <taxon>Bacillales</taxon>
        <taxon>Paenibacillaceae</taxon>
        <taxon>Paenibacillus</taxon>
    </lineage>
</organism>
<dbReference type="PANTHER" id="PTHR39159:SF1">
    <property type="entry name" value="UPF0374 PROTEIN YGAC"/>
    <property type="match status" value="1"/>
</dbReference>
<sequence length="186" mass="21918">MHVYRSYQIKSFKHNGSLHRTWLENWLVPEAELTREHRSESMLVLINQATPIREANGKCWVSRVPALSFFIPEQWFNVVALLERSGIRYYCNVASPPYVYDNVLTYIDYDLDVIRTVEGAVHVVDRDEYEYHKALYHYPAIVEEKVKAGLHGLTARIRLGQTPFDEAVIRHYYERWLHYESEGGKT</sequence>
<dbReference type="Pfam" id="PF04167">
    <property type="entry name" value="DUF402"/>
    <property type="match status" value="1"/>
</dbReference>
<evidence type="ECO:0000259" key="2">
    <source>
        <dbReference type="Pfam" id="PF04167"/>
    </source>
</evidence>
<comment type="caution">
    <text evidence="3">The sequence shown here is derived from an EMBL/GenBank/DDBJ whole genome shotgun (WGS) entry which is preliminary data.</text>
</comment>
<dbReference type="Gene3D" id="2.40.380.10">
    <property type="entry name" value="FomD-like"/>
    <property type="match status" value="1"/>
</dbReference>
<dbReference type="PANTHER" id="PTHR39159">
    <property type="match status" value="1"/>
</dbReference>
<dbReference type="SUPFAM" id="SSF159234">
    <property type="entry name" value="FomD-like"/>
    <property type="match status" value="1"/>
</dbReference>
<dbReference type="Proteomes" id="UP000621560">
    <property type="component" value="Unassembled WGS sequence"/>
</dbReference>
<proteinExistence type="predicted"/>
<name>A0A927BWW0_9BACL</name>
<evidence type="ECO:0000256" key="1">
    <source>
        <dbReference type="ARBA" id="ARBA00022801"/>
    </source>
</evidence>